<evidence type="ECO:0000259" key="1">
    <source>
        <dbReference type="Pfam" id="PF13966"/>
    </source>
</evidence>
<gene>
    <name evidence="2" type="ORF">Sradi_2038300</name>
</gene>
<reference evidence="2" key="2">
    <citation type="journal article" date="2024" name="Plant">
        <title>Genomic evolution and insights into agronomic trait innovations of Sesamum species.</title>
        <authorList>
            <person name="Miao H."/>
            <person name="Wang L."/>
            <person name="Qu L."/>
            <person name="Liu H."/>
            <person name="Sun Y."/>
            <person name="Le M."/>
            <person name="Wang Q."/>
            <person name="Wei S."/>
            <person name="Zheng Y."/>
            <person name="Lin W."/>
            <person name="Duan Y."/>
            <person name="Cao H."/>
            <person name="Xiong S."/>
            <person name="Wang X."/>
            <person name="Wei L."/>
            <person name="Li C."/>
            <person name="Ma Q."/>
            <person name="Ju M."/>
            <person name="Zhao R."/>
            <person name="Li G."/>
            <person name="Mu C."/>
            <person name="Tian Q."/>
            <person name="Mei H."/>
            <person name="Zhang T."/>
            <person name="Gao T."/>
            <person name="Zhang H."/>
        </authorList>
    </citation>
    <scope>NUCLEOTIDE SEQUENCE</scope>
    <source>
        <strain evidence="2">G02</strain>
    </source>
</reference>
<dbReference type="AlphaFoldDB" id="A0AAW2TGA3"/>
<evidence type="ECO:0000313" key="2">
    <source>
        <dbReference type="EMBL" id="KAL0403975.1"/>
    </source>
</evidence>
<protein>
    <recommendedName>
        <fullName evidence="1">Reverse transcriptase zinc-binding domain-containing protein</fullName>
    </recommendedName>
</protein>
<dbReference type="EMBL" id="JACGWJ010000008">
    <property type="protein sequence ID" value="KAL0403975.1"/>
    <property type="molecule type" value="Genomic_DNA"/>
</dbReference>
<reference evidence="2" key="1">
    <citation type="submission" date="2020-06" db="EMBL/GenBank/DDBJ databases">
        <authorList>
            <person name="Li T."/>
            <person name="Hu X."/>
            <person name="Zhang T."/>
            <person name="Song X."/>
            <person name="Zhang H."/>
            <person name="Dai N."/>
            <person name="Sheng W."/>
            <person name="Hou X."/>
            <person name="Wei L."/>
        </authorList>
    </citation>
    <scope>NUCLEOTIDE SEQUENCE</scope>
    <source>
        <strain evidence="2">G02</strain>
        <tissue evidence="2">Leaf</tissue>
    </source>
</reference>
<proteinExistence type="predicted"/>
<name>A0AAW2TGA3_SESRA</name>
<sequence>MDTECILGISLQRHGEEDTLVWYLEKHKFLVMSAYHVAARRRGEAECSYVARSWGFIWSSKAPPKVMLFAWRCVMGALPTSAQLSRRGVQVADGCRGYDPDQENTMHVLIFCSFAHLVWALSWLPWRLIAYTDYSTEEWFREVHSKLGRWEWDLFLTTFWALWWARNQKLFEGRSVEAQAISRMVV</sequence>
<dbReference type="InterPro" id="IPR026960">
    <property type="entry name" value="RVT-Znf"/>
</dbReference>
<organism evidence="2">
    <name type="scientific">Sesamum radiatum</name>
    <name type="common">Black benniseed</name>
    <dbReference type="NCBI Taxonomy" id="300843"/>
    <lineage>
        <taxon>Eukaryota</taxon>
        <taxon>Viridiplantae</taxon>
        <taxon>Streptophyta</taxon>
        <taxon>Embryophyta</taxon>
        <taxon>Tracheophyta</taxon>
        <taxon>Spermatophyta</taxon>
        <taxon>Magnoliopsida</taxon>
        <taxon>eudicotyledons</taxon>
        <taxon>Gunneridae</taxon>
        <taxon>Pentapetalae</taxon>
        <taxon>asterids</taxon>
        <taxon>lamiids</taxon>
        <taxon>Lamiales</taxon>
        <taxon>Pedaliaceae</taxon>
        <taxon>Sesamum</taxon>
    </lineage>
</organism>
<accession>A0AAW2TGA3</accession>
<comment type="caution">
    <text evidence="2">The sequence shown here is derived from an EMBL/GenBank/DDBJ whole genome shotgun (WGS) entry which is preliminary data.</text>
</comment>
<dbReference type="Pfam" id="PF13966">
    <property type="entry name" value="zf-RVT"/>
    <property type="match status" value="1"/>
</dbReference>
<feature type="domain" description="Reverse transcriptase zinc-binding" evidence="1">
    <location>
        <begin position="29"/>
        <end position="119"/>
    </location>
</feature>